<evidence type="ECO:0000313" key="1">
    <source>
        <dbReference type="EMBL" id="CEP12081.1"/>
    </source>
</evidence>
<evidence type="ECO:0000313" key="2">
    <source>
        <dbReference type="Proteomes" id="UP000054107"/>
    </source>
</evidence>
<dbReference type="AlphaFoldDB" id="A0A0B7N1D6"/>
<dbReference type="EMBL" id="LN727311">
    <property type="protein sequence ID" value="CEP12081.1"/>
    <property type="molecule type" value="Genomic_DNA"/>
</dbReference>
<organism evidence="1 2">
    <name type="scientific">Parasitella parasitica</name>
    <dbReference type="NCBI Taxonomy" id="35722"/>
    <lineage>
        <taxon>Eukaryota</taxon>
        <taxon>Fungi</taxon>
        <taxon>Fungi incertae sedis</taxon>
        <taxon>Mucoromycota</taxon>
        <taxon>Mucoromycotina</taxon>
        <taxon>Mucoromycetes</taxon>
        <taxon>Mucorales</taxon>
        <taxon>Mucorineae</taxon>
        <taxon>Mucoraceae</taxon>
        <taxon>Parasitella</taxon>
    </lineage>
</organism>
<proteinExistence type="predicted"/>
<reference evidence="1 2" key="1">
    <citation type="submission" date="2014-09" db="EMBL/GenBank/DDBJ databases">
        <authorList>
            <person name="Ellenberger Sabrina"/>
        </authorList>
    </citation>
    <scope>NUCLEOTIDE SEQUENCE [LARGE SCALE GENOMIC DNA]</scope>
    <source>
        <strain evidence="1 2">CBS 412.66</strain>
    </source>
</reference>
<name>A0A0B7N1D6_9FUNG</name>
<sequence>MVEEEVKLPKLEFVRVGDAHHLASLGRRFVNLAFYYRRPINQLNIQTDNANFSLDVSVDNIVAYFCRSTALKHLRLKTG</sequence>
<gene>
    <name evidence="1" type="primary">PARPA_05994.1 scaffold 20345</name>
</gene>
<keyword evidence="2" id="KW-1185">Reference proteome</keyword>
<dbReference type="Proteomes" id="UP000054107">
    <property type="component" value="Unassembled WGS sequence"/>
</dbReference>
<accession>A0A0B7N1D6</accession>
<protein>
    <submittedName>
        <fullName evidence="1">Uncharacterized protein</fullName>
    </submittedName>
</protein>